<dbReference type="Proteomes" id="UP000276133">
    <property type="component" value="Unassembled WGS sequence"/>
</dbReference>
<proteinExistence type="predicted"/>
<accession>A0A3M7T2F1</accession>
<protein>
    <submittedName>
        <fullName evidence="2">Uncharacterized protein</fullName>
    </submittedName>
</protein>
<dbReference type="EMBL" id="REGN01000425">
    <property type="protein sequence ID" value="RNA42008.1"/>
    <property type="molecule type" value="Genomic_DNA"/>
</dbReference>
<organism evidence="2 3">
    <name type="scientific">Brachionus plicatilis</name>
    <name type="common">Marine rotifer</name>
    <name type="synonym">Brachionus muelleri</name>
    <dbReference type="NCBI Taxonomy" id="10195"/>
    <lineage>
        <taxon>Eukaryota</taxon>
        <taxon>Metazoa</taxon>
        <taxon>Spiralia</taxon>
        <taxon>Gnathifera</taxon>
        <taxon>Rotifera</taxon>
        <taxon>Eurotatoria</taxon>
        <taxon>Monogononta</taxon>
        <taxon>Pseudotrocha</taxon>
        <taxon>Ploima</taxon>
        <taxon>Brachionidae</taxon>
        <taxon>Brachionus</taxon>
    </lineage>
</organism>
<keyword evidence="1" id="KW-1133">Transmembrane helix</keyword>
<evidence type="ECO:0000256" key="1">
    <source>
        <dbReference type="SAM" id="Phobius"/>
    </source>
</evidence>
<keyword evidence="3" id="KW-1185">Reference proteome</keyword>
<sequence length="133" mass="15538">MDIFRGRPSSLRLQINRIGKFKSSQLNTIDSLVNCLKFGISGLQSNHSANYKSIQSETLNHHCSVRECFLNVELFFKNDLNALTNILKKNNKLERQGLNYEFLSKSKKIVIFRKFTIFFLLCFIIFSDKKSFF</sequence>
<name>A0A3M7T2F1_BRAPC</name>
<evidence type="ECO:0000313" key="2">
    <source>
        <dbReference type="EMBL" id="RNA42008.1"/>
    </source>
</evidence>
<feature type="transmembrane region" description="Helical" evidence="1">
    <location>
        <begin position="110"/>
        <end position="127"/>
    </location>
</feature>
<dbReference type="AlphaFoldDB" id="A0A3M7T2F1"/>
<evidence type="ECO:0000313" key="3">
    <source>
        <dbReference type="Proteomes" id="UP000276133"/>
    </source>
</evidence>
<reference evidence="2 3" key="1">
    <citation type="journal article" date="2018" name="Sci. Rep.">
        <title>Genomic signatures of local adaptation to the degree of environmental predictability in rotifers.</title>
        <authorList>
            <person name="Franch-Gras L."/>
            <person name="Hahn C."/>
            <person name="Garcia-Roger E.M."/>
            <person name="Carmona M.J."/>
            <person name="Serra M."/>
            <person name="Gomez A."/>
        </authorList>
    </citation>
    <scope>NUCLEOTIDE SEQUENCE [LARGE SCALE GENOMIC DNA]</scope>
    <source>
        <strain evidence="2">HYR1</strain>
    </source>
</reference>
<comment type="caution">
    <text evidence="2">The sequence shown here is derived from an EMBL/GenBank/DDBJ whole genome shotgun (WGS) entry which is preliminary data.</text>
</comment>
<keyword evidence="1" id="KW-0812">Transmembrane</keyword>
<keyword evidence="1" id="KW-0472">Membrane</keyword>
<gene>
    <name evidence="2" type="ORF">BpHYR1_043094</name>
</gene>